<dbReference type="RefSeq" id="WP_012176252.1">
    <property type="nucleotide sequence ID" value="NC_009943.1"/>
</dbReference>
<dbReference type="InterPro" id="IPR036291">
    <property type="entry name" value="NAD(P)-bd_dom_sf"/>
</dbReference>
<dbReference type="InterPro" id="IPR055170">
    <property type="entry name" value="GFO_IDH_MocA-like_dom"/>
</dbReference>
<dbReference type="Proteomes" id="UP000008561">
    <property type="component" value="Chromosome"/>
</dbReference>
<keyword evidence="4" id="KW-1185">Reference proteome</keyword>
<feature type="domain" description="Gfo/Idh/MocA-like oxidoreductase N-terminal" evidence="1">
    <location>
        <begin position="4"/>
        <end position="120"/>
    </location>
</feature>
<evidence type="ECO:0000259" key="2">
    <source>
        <dbReference type="Pfam" id="PF22725"/>
    </source>
</evidence>
<reference evidence="3 4" key="1">
    <citation type="submission" date="2007-10" db="EMBL/GenBank/DDBJ databases">
        <title>Complete sequence of Desulfococcus oleovorans Hxd3.</title>
        <authorList>
            <consortium name="US DOE Joint Genome Institute"/>
            <person name="Copeland A."/>
            <person name="Lucas S."/>
            <person name="Lapidus A."/>
            <person name="Barry K."/>
            <person name="Glavina del Rio T."/>
            <person name="Dalin E."/>
            <person name="Tice H."/>
            <person name="Pitluck S."/>
            <person name="Kiss H."/>
            <person name="Brettin T."/>
            <person name="Bruce D."/>
            <person name="Detter J.C."/>
            <person name="Han C."/>
            <person name="Schmutz J."/>
            <person name="Larimer F."/>
            <person name="Land M."/>
            <person name="Hauser L."/>
            <person name="Kyrpides N."/>
            <person name="Kim E."/>
            <person name="Wawrik B."/>
            <person name="Richardson P."/>
        </authorList>
    </citation>
    <scope>NUCLEOTIDE SEQUENCE [LARGE SCALE GENOMIC DNA]</scope>
    <source>
        <strain evidence="4">DSM 6200 / JCM 39069 / Hxd3</strain>
    </source>
</reference>
<dbReference type="EMBL" id="CP000859">
    <property type="protein sequence ID" value="ABW68641.1"/>
    <property type="molecule type" value="Genomic_DNA"/>
</dbReference>
<dbReference type="SUPFAM" id="SSF55347">
    <property type="entry name" value="Glyceraldehyde-3-phosphate dehydrogenase-like, C-terminal domain"/>
    <property type="match status" value="1"/>
</dbReference>
<dbReference type="Gene3D" id="3.40.50.720">
    <property type="entry name" value="NAD(P)-binding Rossmann-like Domain"/>
    <property type="match status" value="1"/>
</dbReference>
<dbReference type="InterPro" id="IPR000683">
    <property type="entry name" value="Gfo/Idh/MocA-like_OxRdtase_N"/>
</dbReference>
<gene>
    <name evidence="3" type="ordered locus">Dole_2838</name>
</gene>
<feature type="domain" description="GFO/IDH/MocA-like oxidoreductase" evidence="2">
    <location>
        <begin position="155"/>
        <end position="224"/>
    </location>
</feature>
<dbReference type="HOGENOM" id="CLU_023194_10_0_7"/>
<evidence type="ECO:0000313" key="4">
    <source>
        <dbReference type="Proteomes" id="UP000008561"/>
    </source>
</evidence>
<dbReference type="OrthoDB" id="9782091at2"/>
<dbReference type="Gene3D" id="3.30.360.10">
    <property type="entry name" value="Dihydrodipicolinate Reductase, domain 2"/>
    <property type="match status" value="1"/>
</dbReference>
<evidence type="ECO:0000313" key="3">
    <source>
        <dbReference type="EMBL" id="ABW68641.1"/>
    </source>
</evidence>
<proteinExistence type="predicted"/>
<dbReference type="AlphaFoldDB" id="A8ZY14"/>
<dbReference type="Pfam" id="PF01408">
    <property type="entry name" value="GFO_IDH_MocA"/>
    <property type="match status" value="1"/>
</dbReference>
<evidence type="ECO:0000259" key="1">
    <source>
        <dbReference type="Pfam" id="PF01408"/>
    </source>
</evidence>
<dbReference type="KEGG" id="dol:Dole_2838"/>
<dbReference type="InterPro" id="IPR051450">
    <property type="entry name" value="Gfo/Idh/MocA_Oxidoreductases"/>
</dbReference>
<dbReference type="STRING" id="96561.Dole_2838"/>
<sequence>MEKLRVGVVGTGYLGKFHAEKYAAIEDVNLVGVVDIDRAAAEAVAGKLNTTARTDFRDLFGRVDAVSIVVPTRYHFEVARAFLEQGVDILLEKPMTETLDEADRLVEMAESTGAVFQVGHLERFNPAVAPLKGIVKKPLFIESHRLSIYKPRGTDVSVVLDLMIHDIDIILNFVSSEVTDIRAAGMAVISDSVDIANARLEFANGCVANVTASRISTRNERKLRMFQKEAYIAIDFANSDITIVDKSGDGDASSFIPGLTVKNLSFMKWDALEQEVRAFVKSVRRRETPEVSGRVGREALRVALNVADQIQRTGDRIG</sequence>
<dbReference type="PANTHER" id="PTHR43377">
    <property type="entry name" value="BILIVERDIN REDUCTASE A"/>
    <property type="match status" value="1"/>
</dbReference>
<dbReference type="PANTHER" id="PTHR43377:SF1">
    <property type="entry name" value="BILIVERDIN REDUCTASE A"/>
    <property type="match status" value="1"/>
</dbReference>
<dbReference type="eggNOG" id="COG0673">
    <property type="taxonomic scope" value="Bacteria"/>
</dbReference>
<name>A8ZY14_DESOH</name>
<dbReference type="Pfam" id="PF22725">
    <property type="entry name" value="GFO_IDH_MocA_C3"/>
    <property type="match status" value="1"/>
</dbReference>
<dbReference type="SUPFAM" id="SSF51735">
    <property type="entry name" value="NAD(P)-binding Rossmann-fold domains"/>
    <property type="match status" value="1"/>
</dbReference>
<accession>A8ZY14</accession>
<protein>
    <submittedName>
        <fullName evidence="3">Oxidoreductase domain protein</fullName>
    </submittedName>
</protein>
<organism evidence="3 4">
    <name type="scientific">Desulfosudis oleivorans (strain DSM 6200 / JCM 39069 / Hxd3)</name>
    <name type="common">Desulfococcus oleovorans</name>
    <dbReference type="NCBI Taxonomy" id="96561"/>
    <lineage>
        <taxon>Bacteria</taxon>
        <taxon>Pseudomonadati</taxon>
        <taxon>Thermodesulfobacteriota</taxon>
        <taxon>Desulfobacteria</taxon>
        <taxon>Desulfobacterales</taxon>
        <taxon>Desulfosudaceae</taxon>
        <taxon>Desulfosudis</taxon>
    </lineage>
</organism>
<dbReference type="GO" id="GO:0000166">
    <property type="term" value="F:nucleotide binding"/>
    <property type="evidence" value="ECO:0007669"/>
    <property type="project" value="InterPro"/>
</dbReference>